<feature type="non-terminal residue" evidence="1">
    <location>
        <position position="1138"/>
    </location>
</feature>
<dbReference type="RefSeq" id="WP_153274209.1">
    <property type="nucleotide sequence ID" value="NZ_FWYE01000001.1"/>
</dbReference>
<protein>
    <submittedName>
        <fullName evidence="1">Uncharacterized protein</fullName>
    </submittedName>
</protein>
<reference evidence="1 2" key="1">
    <citation type="submission" date="2017-04" db="EMBL/GenBank/DDBJ databases">
        <authorList>
            <person name="Varghese N."/>
            <person name="Submissions S."/>
        </authorList>
    </citation>
    <scope>NUCLEOTIDE SEQUENCE [LARGE SCALE GENOMIC DNA]</scope>
    <source>
        <strain evidence="1 2">DSM 9789</strain>
    </source>
</reference>
<evidence type="ECO:0000313" key="1">
    <source>
        <dbReference type="EMBL" id="SMD30807.1"/>
    </source>
</evidence>
<gene>
    <name evidence="1" type="ORF">SAMN02745355_0719</name>
</gene>
<evidence type="ECO:0000313" key="2">
    <source>
        <dbReference type="Proteomes" id="UP000192315"/>
    </source>
</evidence>
<sequence>MDNKKIISIAMVAIMVLSAFAVLGSMPVQQATTHNKAAATSVGGLTLDPDIFTLNKEAQNTTVFVTSSHVFEPGVEIYFYFSNSTSNVSSILVGTYVLPAGITALNNKVVFNFANVDKYITKPGTYYILAAQKASVPAYETITLTTQHPQFYINGMNNATLYPGENATFTGVNYTAGDIVSIFFTYPGNNTPLATAIVANNGTFSITKKVPNLSGTVYYESSGKEYLKPYNLIAQQDAFSNGLTANATLEIMPHVVVSPSSFNGLKGSTLTVNGYGFIAGETLGANTSKVFNVTLYRGFDGVTYKVDASNTAITVASDGTFTMTITTLMNFTEYGAFNISIKNISSLPTTVIYIYTNFTQDNVVFVSTPDTLNELGFYFNATSVDGYYYPGASFSAVVFNFEPNEPVSIMVNDYVIATKNTNSLGYAYIIGKLPAMQAELYTITAVQKYIRTAPSEDKTLGLSPLQSLTISSYYTVYDSVGTLSNITSPDKAYETQYIPSGSIVNVAAYGLNPTKIYGITSFSVAYANISVVTVGKYINDTSAMPAANGTLMFTVYLNYTTSTTTGAYVDLYFGIITRYTDDYISGVQNVLVYAPEYSTVNFSYSYFEIGAPSITLTSTNPYSLVSAVSGIGESLPLSYYMEVGGNITLKLSNVIPTNATMLYPGVSYNYNVYLDNALLQFNKSKETVINATSYDNAVTTTITKYFIVPDVTGLENINVTYAMMKPVLASSTVLVSSPAAKGASSGTFIVSDDYAIAYNLLNGSKAYYNLSISTYSKTKHENITTYYSSYSYILDMGAFVYNFTSMAAQSNGTYAVFLEVTNKTSMLSHYFINDYETNATITTSSSLYYEGSPVEVTASNLVSDIPYEIIWNGQPLVSPFETSGHTHTSTFYAPYAVGKQTIYLKDLSNKAIVASATFEIQTNVTLMTALGDSSNVAFPTEVVYFEWNVSSHPPVTDETAGVTSAGPVQVTVLLNGTPYTTVTAYNESYILMGSFAMPNAQPGTMYNISLMYTQPYTAMSKAVTAEEYQLNYTAYNTYTSKTSAHIELVSGSGAFVIISPSQVTAIIKTAVGQALKVPLSELNATIKELNGTTVLISTDFGEMISNLSSLNATISKVSGNVMYINTSLGMVSAKLSSL</sequence>
<dbReference type="AlphaFoldDB" id="A0A8G2L779"/>
<name>A0A8G2L779_PICTO</name>
<accession>A0A8G2L779</accession>
<organism evidence="1 2">
    <name type="scientific">Picrophilus torridus (strain ATCC 700027 / DSM 9790 / JCM 10055 / NBRC 100828 / KAW 2/3)</name>
    <dbReference type="NCBI Taxonomy" id="1122961"/>
    <lineage>
        <taxon>Archaea</taxon>
        <taxon>Methanobacteriati</taxon>
        <taxon>Thermoplasmatota</taxon>
        <taxon>Thermoplasmata</taxon>
        <taxon>Thermoplasmatales</taxon>
        <taxon>Picrophilaceae</taxon>
        <taxon>Picrophilus</taxon>
    </lineage>
</organism>
<dbReference type="Proteomes" id="UP000192315">
    <property type="component" value="Unassembled WGS sequence"/>
</dbReference>
<dbReference type="EMBL" id="FWYE01000001">
    <property type="protein sequence ID" value="SMD30807.1"/>
    <property type="molecule type" value="Genomic_DNA"/>
</dbReference>
<comment type="caution">
    <text evidence="1">The sequence shown here is derived from an EMBL/GenBank/DDBJ whole genome shotgun (WGS) entry which is preliminary data.</text>
</comment>
<proteinExistence type="predicted"/>
<keyword evidence="2" id="KW-1185">Reference proteome</keyword>